<evidence type="ECO:0008006" key="4">
    <source>
        <dbReference type="Google" id="ProtNLM"/>
    </source>
</evidence>
<dbReference type="PANTHER" id="PTHR37536">
    <property type="entry name" value="PUTATIVE (AFU_ORTHOLOGUE AFUA_3G02970)-RELATED"/>
    <property type="match status" value="1"/>
</dbReference>
<dbReference type="Gene3D" id="2.60.120.700">
    <property type="entry name" value="Peptidase G1"/>
    <property type="match status" value="1"/>
</dbReference>
<organism evidence="2 3">
    <name type="scientific">Arthrobacter livingstonensis</name>
    <dbReference type="NCBI Taxonomy" id="670078"/>
    <lineage>
        <taxon>Bacteria</taxon>
        <taxon>Bacillati</taxon>
        <taxon>Actinomycetota</taxon>
        <taxon>Actinomycetes</taxon>
        <taxon>Micrococcales</taxon>
        <taxon>Micrococcaceae</taxon>
        <taxon>Arthrobacter</taxon>
    </lineage>
</organism>
<dbReference type="InterPro" id="IPR000250">
    <property type="entry name" value="Peptidase_G1"/>
</dbReference>
<evidence type="ECO:0000313" key="3">
    <source>
        <dbReference type="Proteomes" id="UP000247832"/>
    </source>
</evidence>
<comment type="caution">
    <text evidence="2">The sequence shown here is derived from an EMBL/GenBank/DDBJ whole genome shotgun (WGS) entry which is preliminary data.</text>
</comment>
<protein>
    <recommendedName>
        <fullName evidence="4">Peptidase A4 family protein</fullName>
    </recommendedName>
</protein>
<dbReference type="InterPro" id="IPR013320">
    <property type="entry name" value="ConA-like_dom_sf"/>
</dbReference>
<dbReference type="Proteomes" id="UP000247832">
    <property type="component" value="Unassembled WGS sequence"/>
</dbReference>
<dbReference type="InterPro" id="IPR038656">
    <property type="entry name" value="Peptidase_G1_sf"/>
</dbReference>
<reference evidence="2 3" key="1">
    <citation type="submission" date="2018-05" db="EMBL/GenBank/DDBJ databases">
        <title>Genetic diversity of glacier-inhabiting Cryobacterium bacteria in China and description of Cryobacterium mengkeensis sp. nov. and Arthrobacter glacialis sp. nov.</title>
        <authorList>
            <person name="Liu Q."/>
            <person name="Xin Y.-H."/>
        </authorList>
    </citation>
    <scope>NUCLEOTIDE SEQUENCE [LARGE SCALE GENOMIC DNA]</scope>
    <source>
        <strain evidence="2 3">LI2</strain>
    </source>
</reference>
<sequence>MLWIETAMNADQPAAPQVPYQLVPTNVPGAWVSAWPPEGFDPNVEGAAARARAGMPWRRPDASDPQGLRTAWERAFSHPWPTAGLIVPRLEPQPGVTHNVRGLKKASDGSFTSNNWAGGVVAGTWTGAIGYWHIPTVIAPAEPQGSEGGWNSSSWVGLDGTYGSNDVLQAGVQQRVDSGDNASYVAWYEWFAPQQPTSPGYIFQTNIPNFSVSPGDTVYCSVQYGAGSAQVSFGNEANGEHFSITLAPPPGATFNGNCAEWIMEAPDGGETTASLPSFTPVAFTSAVCCGPNKSSSNPLNGDTWNIVAFGTTLTSVALATDAVTISYAGPTFWVDDDLTNFSSGVPAVGGSALDGYWGSDS</sequence>
<dbReference type="EMBL" id="QJVD01000045">
    <property type="protein sequence ID" value="PYI64605.1"/>
    <property type="molecule type" value="Genomic_DNA"/>
</dbReference>
<feature type="active site" description="Proton acceptor" evidence="1">
    <location>
        <position position="264"/>
    </location>
</feature>
<dbReference type="Pfam" id="PF01828">
    <property type="entry name" value="Peptidase_A4"/>
    <property type="match status" value="1"/>
</dbReference>
<accession>A0A2V5L0K4</accession>
<dbReference type="GO" id="GO:0006508">
    <property type="term" value="P:proteolysis"/>
    <property type="evidence" value="ECO:0007669"/>
    <property type="project" value="InterPro"/>
</dbReference>
<proteinExistence type="predicted"/>
<name>A0A2V5L0K4_9MICC</name>
<feature type="non-terminal residue" evidence="2">
    <location>
        <position position="361"/>
    </location>
</feature>
<dbReference type="AlphaFoldDB" id="A0A2V5L0K4"/>
<keyword evidence="3" id="KW-1185">Reference proteome</keyword>
<dbReference type="OrthoDB" id="4863521at2"/>
<gene>
    <name evidence="2" type="ORF">CVV68_21420</name>
</gene>
<dbReference type="SUPFAM" id="SSF49899">
    <property type="entry name" value="Concanavalin A-like lectins/glucanases"/>
    <property type="match status" value="1"/>
</dbReference>
<dbReference type="CDD" id="cd13426">
    <property type="entry name" value="Peptidase_G1"/>
    <property type="match status" value="1"/>
</dbReference>
<dbReference type="PANTHER" id="PTHR37536:SF1">
    <property type="entry name" value="ASPERGILLOPEPSIN, PUTAITVE (AFU_ORTHOLOGUE AFUA_7G01200)"/>
    <property type="match status" value="1"/>
</dbReference>
<evidence type="ECO:0000313" key="2">
    <source>
        <dbReference type="EMBL" id="PYI64605.1"/>
    </source>
</evidence>
<dbReference type="GO" id="GO:0070007">
    <property type="term" value="F:glutamic-type endopeptidase activity"/>
    <property type="evidence" value="ECO:0007669"/>
    <property type="project" value="InterPro"/>
</dbReference>
<evidence type="ECO:0000256" key="1">
    <source>
        <dbReference type="PIRSR" id="PIRSR600250-50"/>
    </source>
</evidence>